<dbReference type="Proteomes" id="UP001608902">
    <property type="component" value="Unassembled WGS sequence"/>
</dbReference>
<accession>A0ABD6F1X9</accession>
<reference evidence="1 2" key="1">
    <citation type="submission" date="2024-08" db="EMBL/GenBank/DDBJ databases">
        <title>Gnathostoma spinigerum genome.</title>
        <authorList>
            <person name="Gonzalez-Bertolin B."/>
            <person name="Monzon S."/>
            <person name="Zaballos A."/>
            <person name="Jimenez P."/>
            <person name="Dekumyoy P."/>
            <person name="Varona S."/>
            <person name="Cuesta I."/>
            <person name="Sumanam S."/>
            <person name="Adisakwattana P."/>
            <person name="Gasser R.B."/>
            <person name="Hernandez-Gonzalez A."/>
            <person name="Young N.D."/>
            <person name="Perteguer M.J."/>
        </authorList>
    </citation>
    <scope>NUCLEOTIDE SEQUENCE [LARGE SCALE GENOMIC DNA]</scope>
    <source>
        <strain evidence="1">AL3</strain>
        <tissue evidence="1">Liver</tissue>
    </source>
</reference>
<name>A0ABD6F1X9_9BILA</name>
<protein>
    <submittedName>
        <fullName evidence="1">Uncharacterized protein</fullName>
    </submittedName>
</protein>
<evidence type="ECO:0000313" key="1">
    <source>
        <dbReference type="EMBL" id="MFH4983833.1"/>
    </source>
</evidence>
<evidence type="ECO:0000313" key="2">
    <source>
        <dbReference type="Proteomes" id="UP001608902"/>
    </source>
</evidence>
<organism evidence="1 2">
    <name type="scientific">Gnathostoma spinigerum</name>
    <dbReference type="NCBI Taxonomy" id="75299"/>
    <lineage>
        <taxon>Eukaryota</taxon>
        <taxon>Metazoa</taxon>
        <taxon>Ecdysozoa</taxon>
        <taxon>Nematoda</taxon>
        <taxon>Chromadorea</taxon>
        <taxon>Rhabditida</taxon>
        <taxon>Spirurina</taxon>
        <taxon>Gnathostomatomorpha</taxon>
        <taxon>Gnathostomatoidea</taxon>
        <taxon>Gnathostomatidae</taxon>
        <taxon>Gnathostoma</taxon>
    </lineage>
</organism>
<comment type="caution">
    <text evidence="1">The sequence shown here is derived from an EMBL/GenBank/DDBJ whole genome shotgun (WGS) entry which is preliminary data.</text>
</comment>
<sequence>MKIEYTLIVFHFFNITGYINIPDDDESFLGALTLDAVDIGIIACEADVDGLEHEAGERRVRLLTVPIEHFEFSLDVDEFLFTPISTNDSL</sequence>
<proteinExistence type="predicted"/>
<dbReference type="AlphaFoldDB" id="A0ABD6F1X9"/>
<gene>
    <name evidence="1" type="ORF">AB6A40_010542</name>
</gene>
<dbReference type="EMBL" id="JBGFUD010013987">
    <property type="protein sequence ID" value="MFH4983833.1"/>
    <property type="molecule type" value="Genomic_DNA"/>
</dbReference>
<keyword evidence="2" id="KW-1185">Reference proteome</keyword>